<evidence type="ECO:0000313" key="1">
    <source>
        <dbReference type="EMBL" id="KAK3516041.1"/>
    </source>
</evidence>
<name>A0AAE0Q8T2_9TELE</name>
<dbReference type="AlphaFoldDB" id="A0AAE0Q8T2"/>
<accession>A0AAE0Q8T2</accession>
<organism evidence="1 2">
    <name type="scientific">Hemibagrus guttatus</name>
    <dbReference type="NCBI Taxonomy" id="175788"/>
    <lineage>
        <taxon>Eukaryota</taxon>
        <taxon>Metazoa</taxon>
        <taxon>Chordata</taxon>
        <taxon>Craniata</taxon>
        <taxon>Vertebrata</taxon>
        <taxon>Euteleostomi</taxon>
        <taxon>Actinopterygii</taxon>
        <taxon>Neopterygii</taxon>
        <taxon>Teleostei</taxon>
        <taxon>Ostariophysi</taxon>
        <taxon>Siluriformes</taxon>
        <taxon>Bagridae</taxon>
        <taxon>Hemibagrus</taxon>
    </lineage>
</organism>
<gene>
    <name evidence="1" type="ORF">QTP70_002735</name>
</gene>
<proteinExistence type="predicted"/>
<reference evidence="1" key="1">
    <citation type="submission" date="2023-06" db="EMBL/GenBank/DDBJ databases">
        <title>Male Hemibagrus guttatus genome.</title>
        <authorList>
            <person name="Bian C."/>
        </authorList>
    </citation>
    <scope>NUCLEOTIDE SEQUENCE</scope>
    <source>
        <strain evidence="1">Male_cb2023</strain>
        <tissue evidence="1">Muscle</tissue>
    </source>
</reference>
<sequence length="123" mass="13331">MDPLGSSQVPQENFPTPVELALLLTDGIFGFTTHLLKRKQKVIEGLACKESPHYGGLDPMKKLHSADEIQHGRRPNPEGAGSVTVRELSTGRACQRCHILTNQLNRQALALAESGSLKVGPSH</sequence>
<dbReference type="Proteomes" id="UP001274896">
    <property type="component" value="Unassembled WGS sequence"/>
</dbReference>
<keyword evidence="2" id="KW-1185">Reference proteome</keyword>
<comment type="caution">
    <text evidence="1">The sequence shown here is derived from an EMBL/GenBank/DDBJ whole genome shotgun (WGS) entry which is preliminary data.</text>
</comment>
<evidence type="ECO:0000313" key="2">
    <source>
        <dbReference type="Proteomes" id="UP001274896"/>
    </source>
</evidence>
<protein>
    <submittedName>
        <fullName evidence="1">Uncharacterized protein</fullName>
    </submittedName>
</protein>
<dbReference type="EMBL" id="JAUCMX010000019">
    <property type="protein sequence ID" value="KAK3516041.1"/>
    <property type="molecule type" value="Genomic_DNA"/>
</dbReference>